<accession>A0A0H3P038</accession>
<dbReference type="KEGG" id="yey:Y11_02881"/>
<dbReference type="Proteomes" id="UP000008084">
    <property type="component" value="Chromosome"/>
</dbReference>
<gene>
    <name evidence="2" type="ordered locus">Y11_02881</name>
</gene>
<evidence type="ECO:0000313" key="3">
    <source>
        <dbReference type="Proteomes" id="UP000008084"/>
    </source>
</evidence>
<evidence type="ECO:0000256" key="1">
    <source>
        <dbReference type="SAM" id="Phobius"/>
    </source>
</evidence>
<reference evidence="2 3" key="1">
    <citation type="journal article" date="2011" name="J. Bacteriol.">
        <title>Complete genome sequence of Yersinia enterocolitica subsp. palearctica serogroup O:3.</title>
        <authorList>
            <person name="Batzilla J."/>
            <person name="Hoper D."/>
            <person name="Antonenka U."/>
            <person name="Heesemann J."/>
            <person name="Rakin A."/>
        </authorList>
    </citation>
    <scope>NUCLEOTIDE SEQUENCE [LARGE SCALE GENOMIC DNA]</scope>
    <source>
        <strain evidence="3">DSM 13030 / CIP 106945 / Y11</strain>
    </source>
</reference>
<organism evidence="2 3">
    <name type="scientific">Yersinia enterocolitica subsp. palearctica serotype O:3 (strain DSM 13030 / CIP 106945 / Y11)</name>
    <dbReference type="NCBI Taxonomy" id="930944"/>
    <lineage>
        <taxon>Bacteria</taxon>
        <taxon>Pseudomonadati</taxon>
        <taxon>Pseudomonadota</taxon>
        <taxon>Gammaproteobacteria</taxon>
        <taxon>Enterobacterales</taxon>
        <taxon>Yersiniaceae</taxon>
        <taxon>Yersinia</taxon>
    </lineage>
</organism>
<keyword evidence="1" id="KW-1133">Transmembrane helix</keyword>
<name>A0A0H3P038_YERE1</name>
<feature type="transmembrane region" description="Helical" evidence="1">
    <location>
        <begin position="6"/>
        <end position="24"/>
    </location>
</feature>
<dbReference type="PATRIC" id="fig|930944.6.peg.287"/>
<keyword evidence="1" id="KW-0472">Membrane</keyword>
<dbReference type="AlphaFoldDB" id="A0A0H3P038"/>
<proteinExistence type="predicted"/>
<keyword evidence="1" id="KW-0812">Transmembrane</keyword>
<protein>
    <submittedName>
        <fullName evidence="2">Uncharacterized protein</fullName>
    </submittedName>
</protein>
<dbReference type="HOGENOM" id="CLU_3224120_0_0_6"/>
<dbReference type="EMBL" id="FR729477">
    <property type="protein sequence ID" value="CBY27893.1"/>
    <property type="molecule type" value="Genomic_DNA"/>
</dbReference>
<sequence>MLHIPINGFCYIVTSFFFLLNSSLNRKNINNNPITLCLSYTQHS</sequence>
<evidence type="ECO:0000313" key="2">
    <source>
        <dbReference type="EMBL" id="CBY27893.1"/>
    </source>
</evidence>